<dbReference type="AlphaFoldDB" id="A0A919YLD1"/>
<feature type="compositionally biased region" description="Polar residues" evidence="2">
    <location>
        <begin position="142"/>
        <end position="152"/>
    </location>
</feature>
<evidence type="ECO:0000313" key="4">
    <source>
        <dbReference type="Proteomes" id="UP000682811"/>
    </source>
</evidence>
<gene>
    <name evidence="3" type="ORF">J34TS1_64030</name>
</gene>
<dbReference type="Pfam" id="PF11753">
    <property type="entry name" value="DUF3310"/>
    <property type="match status" value="1"/>
</dbReference>
<evidence type="ECO:0000256" key="1">
    <source>
        <dbReference type="SAM" id="Coils"/>
    </source>
</evidence>
<organism evidence="3 4">
    <name type="scientific">Paenibacillus azoreducens</name>
    <dbReference type="NCBI Taxonomy" id="116718"/>
    <lineage>
        <taxon>Bacteria</taxon>
        <taxon>Bacillati</taxon>
        <taxon>Bacillota</taxon>
        <taxon>Bacilli</taxon>
        <taxon>Bacillales</taxon>
        <taxon>Paenibacillaceae</taxon>
        <taxon>Paenibacillus</taxon>
    </lineage>
</organism>
<keyword evidence="1" id="KW-0175">Coiled coil</keyword>
<dbReference type="EMBL" id="BORT01000062">
    <property type="protein sequence ID" value="GIO51638.1"/>
    <property type="molecule type" value="Genomic_DNA"/>
</dbReference>
<protein>
    <recommendedName>
        <fullName evidence="5">DUF3310 domain-containing protein</fullName>
    </recommendedName>
</protein>
<accession>A0A919YLD1</accession>
<dbReference type="RefSeq" id="WP_212981603.1">
    <property type="nucleotide sequence ID" value="NZ_AP025343.1"/>
</dbReference>
<proteinExistence type="predicted"/>
<reference evidence="3 4" key="1">
    <citation type="submission" date="2021-03" db="EMBL/GenBank/DDBJ databases">
        <title>Antimicrobial resistance genes in bacteria isolated from Japanese honey, and their potential for conferring macrolide and lincosamide resistance in the American foulbrood pathogen Paenibacillus larvae.</title>
        <authorList>
            <person name="Okamoto M."/>
            <person name="Kumagai M."/>
            <person name="Kanamori H."/>
            <person name="Takamatsu D."/>
        </authorList>
    </citation>
    <scope>NUCLEOTIDE SEQUENCE [LARGE SCALE GENOMIC DNA]</scope>
    <source>
        <strain evidence="3 4">J34TS1</strain>
    </source>
</reference>
<evidence type="ECO:0000313" key="3">
    <source>
        <dbReference type="EMBL" id="GIO51638.1"/>
    </source>
</evidence>
<evidence type="ECO:0008006" key="5">
    <source>
        <dbReference type="Google" id="ProtNLM"/>
    </source>
</evidence>
<evidence type="ECO:0000256" key="2">
    <source>
        <dbReference type="SAM" id="MobiDB-lite"/>
    </source>
</evidence>
<keyword evidence="4" id="KW-1185">Reference proteome</keyword>
<feature type="region of interest" description="Disordered" evidence="2">
    <location>
        <begin position="142"/>
        <end position="162"/>
    </location>
</feature>
<feature type="compositionally biased region" description="Basic and acidic residues" evidence="2">
    <location>
        <begin position="66"/>
        <end position="77"/>
    </location>
</feature>
<feature type="region of interest" description="Disordered" evidence="2">
    <location>
        <begin position="66"/>
        <end position="87"/>
    </location>
</feature>
<dbReference type="Proteomes" id="UP000682811">
    <property type="component" value="Unassembled WGS sequence"/>
</dbReference>
<comment type="caution">
    <text evidence="3">The sequence shown here is derived from an EMBL/GenBank/DDBJ whole genome shotgun (WGS) entry which is preliminary data.</text>
</comment>
<dbReference type="InterPro" id="IPR021739">
    <property type="entry name" value="SaV-like"/>
</dbReference>
<sequence length="335" mass="37976">MAPRVSDKPTTPVPRRENELKAFGHGEVVTYQLSDEELAKYRALPVPDKKEKMPVGVRIVHTETQLQRRRDQMKEENGMPLPKEGPTCGLTKEILIEQVAKGETFSSIEKAWGMKYNAIHYWIKKWGLKGITPEIAQDLLSESTQPGNSKTEQPLLRESDVPSGIELQAEVDKLRLANKTIQSECDRLLRERDEYRMAVDELSEQVAGHDELLGLLNKTKSRLSELEKEHADLVIRNEQLSAAAETIKKDPNSTYETLVELGVLQKPSDPVNHPGHYTRGGIECIDAIEAATTGLSGPEAYNTGAAIKYLWRWKWKNGREDLQKAAWYIKRLIRE</sequence>
<feature type="coiled-coil region" evidence="1">
    <location>
        <begin position="171"/>
        <end position="243"/>
    </location>
</feature>
<name>A0A919YLD1_9BACL</name>
<feature type="region of interest" description="Disordered" evidence="2">
    <location>
        <begin position="1"/>
        <end position="21"/>
    </location>
</feature>